<dbReference type="Proteomes" id="UP000199548">
    <property type="component" value="Unassembled WGS sequence"/>
</dbReference>
<feature type="domain" description="HTH araC/xylS-type" evidence="4">
    <location>
        <begin position="193"/>
        <end position="291"/>
    </location>
</feature>
<sequence length="297" mass="32882">MSPTLIAALNQYMDGNGGDDGVLVTPIEGLFLMRSTCERLPYHVMYKPALCITVQGAKQVLFGDKLFDYGEMQALVVSMELPGVGRVTRASVREPYLGIVLQLDLGILREVIAQLSPPPKPNENARMGVFSMNVDGPLADCIGRMIQMLGRPQAAPILFPAIMREVSYWLLTGDSADEIRKLVSPNGRMQRIAEAIGLLRSDIARPVRIEQLASTVRMSPSSFYQHFKLLTSLTPIQYQKQLRLLEARRLMVEDGASVTGSAYRVGYESVSQFSREYARMFGTPPKRDIADLQAALA</sequence>
<keyword evidence="6" id="KW-1185">Reference proteome</keyword>
<dbReference type="SUPFAM" id="SSF46689">
    <property type="entry name" value="Homeodomain-like"/>
    <property type="match status" value="2"/>
</dbReference>
<keyword evidence="1" id="KW-0805">Transcription regulation</keyword>
<evidence type="ECO:0000256" key="1">
    <source>
        <dbReference type="ARBA" id="ARBA00023015"/>
    </source>
</evidence>
<evidence type="ECO:0000256" key="3">
    <source>
        <dbReference type="ARBA" id="ARBA00023163"/>
    </source>
</evidence>
<dbReference type="PANTHER" id="PTHR43436">
    <property type="entry name" value="ARAC-FAMILY TRANSCRIPTIONAL REGULATOR"/>
    <property type="match status" value="1"/>
</dbReference>
<accession>A0A1I3DJ03</accession>
<keyword evidence="3" id="KW-0804">Transcription</keyword>
<organism evidence="5 6">
    <name type="scientific">Paraburkholderia megapolitana</name>
    <dbReference type="NCBI Taxonomy" id="420953"/>
    <lineage>
        <taxon>Bacteria</taxon>
        <taxon>Pseudomonadati</taxon>
        <taxon>Pseudomonadota</taxon>
        <taxon>Betaproteobacteria</taxon>
        <taxon>Burkholderiales</taxon>
        <taxon>Burkholderiaceae</taxon>
        <taxon>Paraburkholderia</taxon>
    </lineage>
</organism>
<dbReference type="AlphaFoldDB" id="A0A1I3DJ03"/>
<keyword evidence="2" id="KW-0238">DNA-binding</keyword>
<evidence type="ECO:0000259" key="4">
    <source>
        <dbReference type="PROSITE" id="PS01124"/>
    </source>
</evidence>
<dbReference type="GO" id="GO:0043565">
    <property type="term" value="F:sequence-specific DNA binding"/>
    <property type="evidence" value="ECO:0007669"/>
    <property type="project" value="InterPro"/>
</dbReference>
<evidence type="ECO:0000313" key="5">
    <source>
        <dbReference type="EMBL" id="SFH86752.1"/>
    </source>
</evidence>
<dbReference type="RefSeq" id="WP_091006682.1">
    <property type="nucleotide sequence ID" value="NZ_CP041743.1"/>
</dbReference>
<dbReference type="InterPro" id="IPR018062">
    <property type="entry name" value="HTH_AraC-typ_CS"/>
</dbReference>
<name>A0A1I3DJ03_9BURK</name>
<dbReference type="PROSITE" id="PS01124">
    <property type="entry name" value="HTH_ARAC_FAMILY_2"/>
    <property type="match status" value="1"/>
</dbReference>
<dbReference type="Pfam" id="PF06719">
    <property type="entry name" value="AraC_N"/>
    <property type="match status" value="1"/>
</dbReference>
<dbReference type="InterPro" id="IPR009057">
    <property type="entry name" value="Homeodomain-like_sf"/>
</dbReference>
<evidence type="ECO:0000313" key="6">
    <source>
        <dbReference type="Proteomes" id="UP000199548"/>
    </source>
</evidence>
<dbReference type="SMART" id="SM00342">
    <property type="entry name" value="HTH_ARAC"/>
    <property type="match status" value="1"/>
</dbReference>
<dbReference type="GO" id="GO:0003700">
    <property type="term" value="F:DNA-binding transcription factor activity"/>
    <property type="evidence" value="ECO:0007669"/>
    <property type="project" value="InterPro"/>
</dbReference>
<dbReference type="STRING" id="420953.SAMN05192543_101344"/>
<reference evidence="5 6" key="1">
    <citation type="submission" date="2016-10" db="EMBL/GenBank/DDBJ databases">
        <authorList>
            <person name="de Groot N.N."/>
        </authorList>
    </citation>
    <scope>NUCLEOTIDE SEQUENCE [LARGE SCALE GENOMIC DNA]</scope>
    <source>
        <strain evidence="5 6">LMG 23650</strain>
    </source>
</reference>
<evidence type="ECO:0000256" key="2">
    <source>
        <dbReference type="ARBA" id="ARBA00023125"/>
    </source>
</evidence>
<protein>
    <submittedName>
        <fullName evidence="5">Transcriptional regulator, AraC family</fullName>
    </submittedName>
</protein>
<dbReference type="InterPro" id="IPR009594">
    <property type="entry name" value="Tscrpt_reg_HTH_AraC_N"/>
</dbReference>
<dbReference type="PANTHER" id="PTHR43436:SF1">
    <property type="entry name" value="TRANSCRIPTIONAL REGULATORY PROTEIN"/>
    <property type="match status" value="1"/>
</dbReference>
<proteinExistence type="predicted"/>
<dbReference type="EMBL" id="FOQU01000001">
    <property type="protein sequence ID" value="SFH86752.1"/>
    <property type="molecule type" value="Genomic_DNA"/>
</dbReference>
<dbReference type="PROSITE" id="PS00041">
    <property type="entry name" value="HTH_ARAC_FAMILY_1"/>
    <property type="match status" value="1"/>
</dbReference>
<dbReference type="Pfam" id="PF12833">
    <property type="entry name" value="HTH_18"/>
    <property type="match status" value="1"/>
</dbReference>
<dbReference type="OrthoDB" id="34150at2"/>
<gene>
    <name evidence="5" type="ORF">SAMN05192543_101344</name>
</gene>
<dbReference type="Gene3D" id="1.10.10.60">
    <property type="entry name" value="Homeodomain-like"/>
    <property type="match status" value="2"/>
</dbReference>
<dbReference type="InterPro" id="IPR018060">
    <property type="entry name" value="HTH_AraC"/>
</dbReference>